<feature type="region of interest" description="Disordered" evidence="1">
    <location>
        <begin position="1"/>
        <end position="36"/>
    </location>
</feature>
<evidence type="ECO:0000313" key="3">
    <source>
        <dbReference type="Proteomes" id="UP001341840"/>
    </source>
</evidence>
<accession>A0ABU6URC2</accession>
<evidence type="ECO:0000313" key="2">
    <source>
        <dbReference type="EMBL" id="MED6162153.1"/>
    </source>
</evidence>
<feature type="compositionally biased region" description="Basic residues" evidence="1">
    <location>
        <begin position="8"/>
        <end position="36"/>
    </location>
</feature>
<dbReference type="Proteomes" id="UP001341840">
    <property type="component" value="Unassembled WGS sequence"/>
</dbReference>
<evidence type="ECO:0000256" key="1">
    <source>
        <dbReference type="SAM" id="MobiDB-lite"/>
    </source>
</evidence>
<protein>
    <submittedName>
        <fullName evidence="2">Uncharacterized protein</fullName>
    </submittedName>
</protein>
<dbReference type="PANTHER" id="PTHR48235">
    <property type="entry name" value="OS01G0916700 PROTEIN"/>
    <property type="match status" value="1"/>
</dbReference>
<name>A0ABU6URC2_9FABA</name>
<organism evidence="2 3">
    <name type="scientific">Stylosanthes scabra</name>
    <dbReference type="NCBI Taxonomy" id="79078"/>
    <lineage>
        <taxon>Eukaryota</taxon>
        <taxon>Viridiplantae</taxon>
        <taxon>Streptophyta</taxon>
        <taxon>Embryophyta</taxon>
        <taxon>Tracheophyta</taxon>
        <taxon>Spermatophyta</taxon>
        <taxon>Magnoliopsida</taxon>
        <taxon>eudicotyledons</taxon>
        <taxon>Gunneridae</taxon>
        <taxon>Pentapetalae</taxon>
        <taxon>rosids</taxon>
        <taxon>fabids</taxon>
        <taxon>Fabales</taxon>
        <taxon>Fabaceae</taxon>
        <taxon>Papilionoideae</taxon>
        <taxon>50 kb inversion clade</taxon>
        <taxon>dalbergioids sensu lato</taxon>
        <taxon>Dalbergieae</taxon>
        <taxon>Pterocarpus clade</taxon>
        <taxon>Stylosanthes</taxon>
    </lineage>
</organism>
<gene>
    <name evidence="2" type="ORF">PIB30_067625</name>
</gene>
<reference evidence="2 3" key="1">
    <citation type="journal article" date="2023" name="Plants (Basel)">
        <title>Bridging the Gap: Combining Genomics and Transcriptomics Approaches to Understand Stylosanthes scabra, an Orphan Legume from the Brazilian Caatinga.</title>
        <authorList>
            <person name="Ferreira-Neto J.R.C."/>
            <person name="da Silva M.D."/>
            <person name="Binneck E."/>
            <person name="de Melo N.F."/>
            <person name="da Silva R.H."/>
            <person name="de Melo A.L.T.M."/>
            <person name="Pandolfi V."/>
            <person name="Bustamante F.O."/>
            <person name="Brasileiro-Vidal A.C."/>
            <person name="Benko-Iseppon A.M."/>
        </authorList>
    </citation>
    <scope>NUCLEOTIDE SEQUENCE [LARGE SCALE GENOMIC DNA]</scope>
    <source>
        <tissue evidence="2">Leaves</tissue>
    </source>
</reference>
<dbReference type="EMBL" id="JASCZI010121538">
    <property type="protein sequence ID" value="MED6162153.1"/>
    <property type="molecule type" value="Genomic_DNA"/>
</dbReference>
<proteinExistence type="predicted"/>
<comment type="caution">
    <text evidence="2">The sequence shown here is derived from an EMBL/GenBank/DDBJ whole genome shotgun (WGS) entry which is preliminary data.</text>
</comment>
<dbReference type="PANTHER" id="PTHR48235:SF1">
    <property type="entry name" value="OS01G0916700 PROTEIN"/>
    <property type="match status" value="1"/>
</dbReference>
<keyword evidence="3" id="KW-1185">Reference proteome</keyword>
<sequence>MAAPSLHSLHRLHPPRPPLSHRRCHHRPPPRRRPSHHWCCHHCRCLLPSSPECNALPKAAVLATTDLLQGAVVFALATNPSPPFALSFLLPRFSPFLKPRRGIVVAARRRGSCAVLLVVLCAAHHPLHCRLCIPSLQQRSSQELEHVELDDEEENDEPVFVLTDEWREFFPKSEARRKQGIMYTYSQISSELVTVKKLSKSFRSAYCFLLWICLQQFLCQNPQDLVKSDVTKIEEVEWKVYD</sequence>